<accession>A0A553ZJI2</accession>
<reference evidence="3 4" key="1">
    <citation type="submission" date="2019-07" db="EMBL/GenBank/DDBJ databases">
        <title>Draft genome for Streptomyces benahoarensis MZ03-48.</title>
        <authorList>
            <person name="Gonzalez-Pimentel J.L."/>
        </authorList>
    </citation>
    <scope>NUCLEOTIDE SEQUENCE [LARGE SCALE GENOMIC DNA]</scope>
    <source>
        <strain evidence="3 4">MZ03-48</strain>
    </source>
</reference>
<evidence type="ECO:0000259" key="2">
    <source>
        <dbReference type="Pfam" id="PF20611"/>
    </source>
</evidence>
<feature type="region of interest" description="Disordered" evidence="1">
    <location>
        <begin position="153"/>
        <end position="201"/>
    </location>
</feature>
<dbReference type="InterPro" id="IPR046542">
    <property type="entry name" value="DUF6801"/>
</dbReference>
<proteinExistence type="predicted"/>
<name>A0A553ZJI2_9ACTN</name>
<dbReference type="AlphaFoldDB" id="A0A553ZJI2"/>
<dbReference type="Proteomes" id="UP000320888">
    <property type="component" value="Unassembled WGS sequence"/>
</dbReference>
<evidence type="ECO:0000256" key="1">
    <source>
        <dbReference type="SAM" id="MobiDB-lite"/>
    </source>
</evidence>
<dbReference type="Pfam" id="PF20611">
    <property type="entry name" value="DUF6801"/>
    <property type="match status" value="1"/>
</dbReference>
<keyword evidence="4" id="KW-1185">Reference proteome</keyword>
<evidence type="ECO:0000313" key="3">
    <source>
        <dbReference type="EMBL" id="TSB41547.1"/>
    </source>
</evidence>
<feature type="compositionally biased region" description="Pro residues" evidence="1">
    <location>
        <begin position="158"/>
        <end position="172"/>
    </location>
</feature>
<evidence type="ECO:0000313" key="4">
    <source>
        <dbReference type="Proteomes" id="UP000320888"/>
    </source>
</evidence>
<protein>
    <recommendedName>
        <fullName evidence="2">DUF6801 domain-containing protein</fullName>
    </recommendedName>
</protein>
<sequence length="235" mass="23016">MPWIGEQQATARITTDIPGSVAVGARSRAFPIGATTPVAAGITSLLGRVGVVSAEGTVTARIGVAAPQGDRQVTVALTIPRTAVPASGPLVLAAHGTAPAMAFSRPGPGRLTAGDLVLHLVGRASDGSVRGVIDTRCTPSGGRPVAIASFTITRAPADPGPSHTPGPGPGPSRPADGGADGRSPAGHRPVPGSPPGTGQDFGFVALPAVGTLAAGVAAWWDGVRQKQGHAGGDGS</sequence>
<gene>
    <name evidence="3" type="ORF">FNZ23_12485</name>
</gene>
<feature type="domain" description="DUF6801" evidence="2">
    <location>
        <begin position="2"/>
        <end position="147"/>
    </location>
</feature>
<comment type="caution">
    <text evidence="3">The sequence shown here is derived from an EMBL/GenBank/DDBJ whole genome shotgun (WGS) entry which is preliminary data.</text>
</comment>
<organism evidence="3 4">
    <name type="scientific">Streptomyces benahoarensis</name>
    <dbReference type="NCBI Taxonomy" id="2595054"/>
    <lineage>
        <taxon>Bacteria</taxon>
        <taxon>Bacillati</taxon>
        <taxon>Actinomycetota</taxon>
        <taxon>Actinomycetes</taxon>
        <taxon>Kitasatosporales</taxon>
        <taxon>Streptomycetaceae</taxon>
        <taxon>Streptomyces</taxon>
    </lineage>
</organism>
<dbReference type="OrthoDB" id="4863392at2"/>
<dbReference type="EMBL" id="VKLS01000119">
    <property type="protein sequence ID" value="TSB41547.1"/>
    <property type="molecule type" value="Genomic_DNA"/>
</dbReference>